<sequence>SQGVKSSPNKPEFDNNRLNWWYRTIQQYDFTIEYGKPINLVKADALSRKHEKVKEPTEVNKKTVKRHETINEKHLFAVDGKKYCRFDSGIVRGVPESENTEKLIIEAHLKTNHRGLVPIYYELKERYYWLGMKRHITEIIKGVRRVSGMRGTHRR</sequence>
<dbReference type="Gene3D" id="1.10.340.70">
    <property type="match status" value="1"/>
</dbReference>
<dbReference type="EC" id="3.1.26.13" evidence="2"/>
<evidence type="ECO:0000259" key="1">
    <source>
        <dbReference type="Pfam" id="PF17921"/>
    </source>
</evidence>
<dbReference type="InterPro" id="IPR041588">
    <property type="entry name" value="Integrase_H2C2"/>
</dbReference>
<dbReference type="Pfam" id="PF17921">
    <property type="entry name" value="Integrase_H2C2"/>
    <property type="match status" value="1"/>
</dbReference>
<dbReference type="VEuPathDB" id="MicrosporidiaDB:THOM_1194"/>
<evidence type="ECO:0000313" key="2">
    <source>
        <dbReference type="EMBL" id="ELQ75842.1"/>
    </source>
</evidence>
<protein>
    <submittedName>
        <fullName evidence="2">Retroviral ribonuclease H, LTR Retrotransposon</fullName>
        <ecNumber evidence="2">3.1.26.13</ecNumber>
    </submittedName>
</protein>
<dbReference type="GO" id="GO:0016787">
    <property type="term" value="F:hydrolase activity"/>
    <property type="evidence" value="ECO:0007669"/>
    <property type="project" value="UniProtKB-KW"/>
</dbReference>
<reference evidence="2 3" key="1">
    <citation type="journal article" date="2012" name="PLoS Pathog.">
        <title>The genome of the obligate intracellular parasite Trachipleistophora hominis: new insights into microsporidian genome dynamics and reductive evolution.</title>
        <authorList>
            <person name="Heinz E."/>
            <person name="Williams T.A."/>
            <person name="Nakjang S."/>
            <person name="Noel C.J."/>
            <person name="Swan D.C."/>
            <person name="Goldberg A.V."/>
            <person name="Harris S.R."/>
            <person name="Weinmaier T."/>
            <person name="Markert S."/>
            <person name="Becher D."/>
            <person name="Bernhardt J."/>
            <person name="Dagan T."/>
            <person name="Hacker C."/>
            <person name="Lucocq J.M."/>
            <person name="Schweder T."/>
            <person name="Rattei T."/>
            <person name="Hall N."/>
            <person name="Hirt R.P."/>
            <person name="Embley T.M."/>
        </authorList>
    </citation>
    <scope>NUCLEOTIDE SEQUENCE [LARGE SCALE GENOMIC DNA]</scope>
</reference>
<proteinExistence type="predicted"/>
<evidence type="ECO:0000313" key="3">
    <source>
        <dbReference type="Proteomes" id="UP000011185"/>
    </source>
</evidence>
<dbReference type="EMBL" id="JH993917">
    <property type="protein sequence ID" value="ELQ75842.1"/>
    <property type="molecule type" value="Genomic_DNA"/>
</dbReference>
<dbReference type="Proteomes" id="UP000011185">
    <property type="component" value="Unassembled WGS sequence"/>
</dbReference>
<feature type="domain" description="Integrase zinc-binding" evidence="1">
    <location>
        <begin position="98"/>
        <end position="141"/>
    </location>
</feature>
<feature type="non-terminal residue" evidence="2">
    <location>
        <position position="155"/>
    </location>
</feature>
<dbReference type="OrthoDB" id="2194934at2759"/>
<accession>L7JYM3</accession>
<organism evidence="2 3">
    <name type="scientific">Trachipleistophora hominis</name>
    <name type="common">Microsporidian parasite</name>
    <dbReference type="NCBI Taxonomy" id="72359"/>
    <lineage>
        <taxon>Eukaryota</taxon>
        <taxon>Fungi</taxon>
        <taxon>Fungi incertae sedis</taxon>
        <taxon>Microsporidia</taxon>
        <taxon>Pleistophoridae</taxon>
        <taxon>Trachipleistophora</taxon>
    </lineage>
</organism>
<gene>
    <name evidence="2" type="ORF">THOM_1194</name>
</gene>
<keyword evidence="3" id="KW-1185">Reference proteome</keyword>
<keyword evidence="2" id="KW-0378">Hydrolase</keyword>
<dbReference type="HOGENOM" id="CLU_1699800_0_0_1"/>
<name>L7JYM3_TRAHO</name>
<dbReference type="AlphaFoldDB" id="L7JYM3"/>
<dbReference type="InParanoid" id="L7JYM3"/>
<feature type="non-terminal residue" evidence="2">
    <location>
        <position position="1"/>
    </location>
</feature>